<keyword evidence="1" id="KW-0769">Symport</keyword>
<dbReference type="PANTHER" id="PTHR40033">
    <property type="entry name" value="NA(+)-MALATE SYMPORTER"/>
    <property type="match status" value="1"/>
</dbReference>
<dbReference type="RefSeq" id="WP_235837902.1">
    <property type="nucleotide sequence ID" value="NZ_FNLO01000006.1"/>
</dbReference>
<feature type="transmembrane region" description="Helical" evidence="2">
    <location>
        <begin position="128"/>
        <end position="144"/>
    </location>
</feature>
<evidence type="ECO:0000313" key="4">
    <source>
        <dbReference type="Proteomes" id="UP000243719"/>
    </source>
</evidence>
<dbReference type="STRING" id="1770053.SAMN05216551_10617"/>
<accession>A0A1H2PQN3</accession>
<feature type="transmembrane region" description="Helical" evidence="2">
    <location>
        <begin position="186"/>
        <end position="212"/>
    </location>
</feature>
<dbReference type="PANTHER" id="PTHR40033:SF1">
    <property type="entry name" value="CITRATE-SODIUM SYMPORTER"/>
    <property type="match status" value="1"/>
</dbReference>
<name>A0A1H2PQN3_9BURK</name>
<protein>
    <submittedName>
        <fullName evidence="3">Citrate carrier protein, CCS family</fullName>
    </submittedName>
</protein>
<keyword evidence="1 2" id="KW-0472">Membrane</keyword>
<feature type="transmembrane region" description="Helical" evidence="2">
    <location>
        <begin position="36"/>
        <end position="57"/>
    </location>
</feature>
<organism evidence="3 4">
    <name type="scientific">Chitinasiproducens palmae</name>
    <dbReference type="NCBI Taxonomy" id="1770053"/>
    <lineage>
        <taxon>Bacteria</taxon>
        <taxon>Pseudomonadati</taxon>
        <taxon>Pseudomonadota</taxon>
        <taxon>Betaproteobacteria</taxon>
        <taxon>Burkholderiales</taxon>
        <taxon>Burkholderiaceae</taxon>
        <taxon>Chitinasiproducens</taxon>
    </lineage>
</organism>
<feature type="transmembrane region" description="Helical" evidence="2">
    <location>
        <begin position="224"/>
        <end position="242"/>
    </location>
</feature>
<feature type="transmembrane region" description="Helical" evidence="2">
    <location>
        <begin position="361"/>
        <end position="387"/>
    </location>
</feature>
<keyword evidence="1" id="KW-0813">Transport</keyword>
<evidence type="ECO:0000256" key="1">
    <source>
        <dbReference type="PIRNR" id="PIRNR005348"/>
    </source>
</evidence>
<dbReference type="GO" id="GO:0008514">
    <property type="term" value="F:organic anion transmembrane transporter activity"/>
    <property type="evidence" value="ECO:0007669"/>
    <property type="project" value="InterPro"/>
</dbReference>
<dbReference type="EMBL" id="FNLO01000006">
    <property type="protein sequence ID" value="SDV48727.1"/>
    <property type="molecule type" value="Genomic_DNA"/>
</dbReference>
<dbReference type="Pfam" id="PF03390">
    <property type="entry name" value="2HCT"/>
    <property type="match status" value="1"/>
</dbReference>
<keyword evidence="4" id="KW-1185">Reference proteome</keyword>
<feature type="transmembrane region" description="Helical" evidence="2">
    <location>
        <begin position="282"/>
        <end position="299"/>
    </location>
</feature>
<proteinExistence type="inferred from homology"/>
<sequence>MKANPQDTLDVSHADETISAPVRRAGLWPRLVDARIGVLPVPLFLLMAAVLAGLTLTGKLPNDIVTSIVLLSVGGFACAELGKRIPVLNKMGAPSILATFVPSALVFYHVLPAPFIKSVTEWTKFSNFLYLCIAAIIVGSILGMDRRVLMVGFFKVIVPLALGSLAAAAVGTLVGTALGIGAYRSFFFIVVPIMAGGVGEGAIPLSIGYATLLGLEQGTLFGQILPSVMLGSLSAILFSGILDSLGKRYPRLSGNGALFKSENDDFAAPANAAPRSVALQDVWSGLALAVTLYLLGYIVQRLTHFPAPVLMLLFAVLLKIGRILPPHLEHGAYRVYRFFAVCVNFPLLFAVGVALTPWEELMAALSFANVLTIMTTVATLMGTGFVVSRWLRMNAIEAAIVNACHSGQGSTGDLAILSAANRLGLMPFAQVATRLGGAATVTIALIVMRWFL</sequence>
<feature type="transmembrane region" description="Helical" evidence="2">
    <location>
        <begin position="336"/>
        <end position="355"/>
    </location>
</feature>
<feature type="transmembrane region" description="Helical" evidence="2">
    <location>
        <begin position="305"/>
        <end position="324"/>
    </location>
</feature>
<keyword evidence="2" id="KW-0812">Transmembrane</keyword>
<dbReference type="InterPro" id="IPR004679">
    <property type="entry name" value="2-OHcarboxylate_transport"/>
</dbReference>
<gene>
    <name evidence="3" type="ORF">SAMN05216551_10617</name>
</gene>
<dbReference type="Proteomes" id="UP000243719">
    <property type="component" value="Unassembled WGS sequence"/>
</dbReference>
<feature type="transmembrane region" description="Helical" evidence="2">
    <location>
        <begin position="94"/>
        <end position="116"/>
    </location>
</feature>
<dbReference type="GO" id="GO:0015293">
    <property type="term" value="F:symporter activity"/>
    <property type="evidence" value="ECO:0007669"/>
    <property type="project" value="UniProtKB-UniRule"/>
</dbReference>
<evidence type="ECO:0000313" key="3">
    <source>
        <dbReference type="EMBL" id="SDV48727.1"/>
    </source>
</evidence>
<feature type="transmembrane region" description="Helical" evidence="2">
    <location>
        <begin position="156"/>
        <end position="179"/>
    </location>
</feature>
<keyword evidence="2" id="KW-1133">Transmembrane helix</keyword>
<dbReference type="GO" id="GO:0005886">
    <property type="term" value="C:plasma membrane"/>
    <property type="evidence" value="ECO:0007669"/>
    <property type="project" value="UniProtKB-UniRule"/>
</dbReference>
<dbReference type="PIRSF" id="PIRSF005348">
    <property type="entry name" value="YxkH"/>
    <property type="match status" value="1"/>
</dbReference>
<reference evidence="4" key="1">
    <citation type="submission" date="2016-09" db="EMBL/GenBank/DDBJ databases">
        <authorList>
            <person name="Varghese N."/>
            <person name="Submissions S."/>
        </authorList>
    </citation>
    <scope>NUCLEOTIDE SEQUENCE [LARGE SCALE GENOMIC DNA]</scope>
    <source>
        <strain evidence="4">JS23</strain>
    </source>
</reference>
<evidence type="ECO:0000256" key="2">
    <source>
        <dbReference type="SAM" id="Phobius"/>
    </source>
</evidence>
<dbReference type="AlphaFoldDB" id="A0A1H2PQN3"/>
<comment type="similarity">
    <text evidence="1">Belongs to the 2-hydroxycarboxylate transporter (2-HCT) (TC 2.A.24) family.</text>
</comment>
<feature type="transmembrane region" description="Helical" evidence="2">
    <location>
        <begin position="431"/>
        <end position="451"/>
    </location>
</feature>